<evidence type="ECO:0000256" key="4">
    <source>
        <dbReference type="ARBA" id="ARBA00038101"/>
    </source>
</evidence>
<dbReference type="PANTHER" id="PTHR11102:SF160">
    <property type="entry name" value="ERAD-ASSOCIATED E3 UBIQUITIN-PROTEIN LIGASE COMPONENT HRD3"/>
    <property type="match status" value="1"/>
</dbReference>
<dbReference type="InterPro" id="IPR050767">
    <property type="entry name" value="Sel1_AlgK"/>
</dbReference>
<keyword evidence="9" id="KW-1185">Reference proteome</keyword>
<dbReference type="SUPFAM" id="SSF144232">
    <property type="entry name" value="HIT/MYND zinc finger-like"/>
    <property type="match status" value="1"/>
</dbReference>
<feature type="domain" description="MYND-type" evidence="7">
    <location>
        <begin position="240"/>
        <end position="281"/>
    </location>
</feature>
<proteinExistence type="inferred from homology"/>
<dbReference type="Pfam" id="PF08238">
    <property type="entry name" value="Sel1"/>
    <property type="match status" value="3"/>
</dbReference>
<evidence type="ECO:0000256" key="5">
    <source>
        <dbReference type="PROSITE-ProRule" id="PRU00134"/>
    </source>
</evidence>
<keyword evidence="1" id="KW-0479">Metal-binding</keyword>
<feature type="non-terminal residue" evidence="8">
    <location>
        <position position="1"/>
    </location>
</feature>
<feature type="region of interest" description="Disordered" evidence="6">
    <location>
        <begin position="28"/>
        <end position="122"/>
    </location>
</feature>
<keyword evidence="3" id="KW-0862">Zinc</keyword>
<organism evidence="8 9">
    <name type="scientific">Thalassiosira oceanica</name>
    <name type="common">Marine diatom</name>
    <dbReference type="NCBI Taxonomy" id="159749"/>
    <lineage>
        <taxon>Eukaryota</taxon>
        <taxon>Sar</taxon>
        <taxon>Stramenopiles</taxon>
        <taxon>Ochrophyta</taxon>
        <taxon>Bacillariophyta</taxon>
        <taxon>Coscinodiscophyceae</taxon>
        <taxon>Thalassiosirophycidae</taxon>
        <taxon>Thalassiosirales</taxon>
        <taxon>Thalassiosiraceae</taxon>
        <taxon>Thalassiosira</taxon>
    </lineage>
</organism>
<evidence type="ECO:0000256" key="1">
    <source>
        <dbReference type="ARBA" id="ARBA00022723"/>
    </source>
</evidence>
<evidence type="ECO:0000259" key="7">
    <source>
        <dbReference type="PROSITE" id="PS50865"/>
    </source>
</evidence>
<feature type="compositionally biased region" description="Basic residues" evidence="6">
    <location>
        <begin position="28"/>
        <end position="38"/>
    </location>
</feature>
<dbReference type="InterPro" id="IPR011990">
    <property type="entry name" value="TPR-like_helical_dom_sf"/>
</dbReference>
<dbReference type="OrthoDB" id="27934at2759"/>
<feature type="compositionally biased region" description="Polar residues" evidence="6">
    <location>
        <begin position="108"/>
        <end position="119"/>
    </location>
</feature>
<name>K0TBB9_THAOC</name>
<evidence type="ECO:0000256" key="2">
    <source>
        <dbReference type="ARBA" id="ARBA00022771"/>
    </source>
</evidence>
<dbReference type="PANTHER" id="PTHR11102">
    <property type="entry name" value="SEL-1-LIKE PROTEIN"/>
    <property type="match status" value="1"/>
</dbReference>
<sequence length="526" mass="58326">RALEGRDPLPQGAPTWLASDSCARRRRCFRTSKRRRPPRWLVGGIRVAEPVPPPQSNASATTSRRRCSASLSSEEEGRRKRRKKAEGEGEARGGKSGPPQRPQRHNATKPTTKSPNGFNSDAGCEVARWMDVEAATASGEKREGKDGGSLAEATASPLPLRQIDQKPEDVHPVIRADAQMSFVETRAATRWHHNSGRRRTIWSYELTLSCQSNAFFAHQQSQAFYLTMSCVPVVDHSGICANCGKHGSDIIKLKNCTACRLVKYCGVDCQRAHRKQHKKACKQRVAVLKDEQLYSQGHERPERDFCSICTLPLTLPMNKHSVFEACCMKRVCKGCNVAAQKRGMLDCAFCRSPPPDNDADKLAMVHARVLKKDPVAINQLGLKHFHGELGLQKDMQKAVELLTEAAELGSIEALFNLGAAYHTGEGVQQDMAKAVEYFERAAMQGHVMSRNNLGISEAKKGNYDRAVRHLLISAKMGDENSIGAIKEMFMTGVATKEQYAEALKGYQDAVEEMKSHDRDEANRLGY</sequence>
<dbReference type="Pfam" id="PF01753">
    <property type="entry name" value="zf-MYND"/>
    <property type="match status" value="1"/>
</dbReference>
<comment type="caution">
    <text evidence="8">The sequence shown here is derived from an EMBL/GenBank/DDBJ whole genome shotgun (WGS) entry which is preliminary data.</text>
</comment>
<protein>
    <recommendedName>
        <fullName evidence="7">MYND-type domain-containing protein</fullName>
    </recommendedName>
</protein>
<dbReference type="eggNOG" id="KOG1550">
    <property type="taxonomic scope" value="Eukaryota"/>
</dbReference>
<feature type="compositionally biased region" description="Low complexity" evidence="6">
    <location>
        <begin position="56"/>
        <end position="72"/>
    </location>
</feature>
<keyword evidence="2 5" id="KW-0863">Zinc-finger</keyword>
<dbReference type="Proteomes" id="UP000266841">
    <property type="component" value="Unassembled WGS sequence"/>
</dbReference>
<evidence type="ECO:0000256" key="6">
    <source>
        <dbReference type="SAM" id="MobiDB-lite"/>
    </source>
</evidence>
<gene>
    <name evidence="8" type="ORF">THAOC_03882</name>
</gene>
<dbReference type="SMART" id="SM00671">
    <property type="entry name" value="SEL1"/>
    <property type="match status" value="3"/>
</dbReference>
<dbReference type="InterPro" id="IPR006597">
    <property type="entry name" value="Sel1-like"/>
</dbReference>
<dbReference type="InterPro" id="IPR002893">
    <property type="entry name" value="Znf_MYND"/>
</dbReference>
<evidence type="ECO:0000313" key="9">
    <source>
        <dbReference type="Proteomes" id="UP000266841"/>
    </source>
</evidence>
<reference evidence="8 9" key="1">
    <citation type="journal article" date="2012" name="Genome Biol.">
        <title>Genome and low-iron response of an oceanic diatom adapted to chronic iron limitation.</title>
        <authorList>
            <person name="Lommer M."/>
            <person name="Specht M."/>
            <person name="Roy A.S."/>
            <person name="Kraemer L."/>
            <person name="Andreson R."/>
            <person name="Gutowska M.A."/>
            <person name="Wolf J."/>
            <person name="Bergner S.V."/>
            <person name="Schilhabel M.B."/>
            <person name="Klostermeier U.C."/>
            <person name="Beiko R.G."/>
            <person name="Rosenstiel P."/>
            <person name="Hippler M."/>
            <person name="Laroche J."/>
        </authorList>
    </citation>
    <scope>NUCLEOTIDE SEQUENCE [LARGE SCALE GENOMIC DNA]</scope>
    <source>
        <strain evidence="8 9">CCMP1005</strain>
    </source>
</reference>
<dbReference type="GO" id="GO:0008270">
    <property type="term" value="F:zinc ion binding"/>
    <property type="evidence" value="ECO:0007669"/>
    <property type="project" value="UniProtKB-KW"/>
</dbReference>
<feature type="region of interest" description="Disordered" evidence="6">
    <location>
        <begin position="136"/>
        <end position="159"/>
    </location>
</feature>
<dbReference type="Gene3D" id="6.10.140.2220">
    <property type="match status" value="1"/>
</dbReference>
<accession>K0TBB9</accession>
<evidence type="ECO:0000256" key="3">
    <source>
        <dbReference type="ARBA" id="ARBA00022833"/>
    </source>
</evidence>
<dbReference type="AlphaFoldDB" id="K0TBB9"/>
<evidence type="ECO:0000313" key="8">
    <source>
        <dbReference type="EMBL" id="EJK74439.1"/>
    </source>
</evidence>
<dbReference type="PROSITE" id="PS50865">
    <property type="entry name" value="ZF_MYND_2"/>
    <property type="match status" value="1"/>
</dbReference>
<dbReference type="SUPFAM" id="SSF81901">
    <property type="entry name" value="HCP-like"/>
    <property type="match status" value="1"/>
</dbReference>
<dbReference type="EMBL" id="AGNL01003668">
    <property type="protein sequence ID" value="EJK74439.1"/>
    <property type="molecule type" value="Genomic_DNA"/>
</dbReference>
<comment type="similarity">
    <text evidence="4">Belongs to the sel-1 family.</text>
</comment>
<dbReference type="Gene3D" id="1.25.40.10">
    <property type="entry name" value="Tetratricopeptide repeat domain"/>
    <property type="match status" value="1"/>
</dbReference>